<dbReference type="Proteomes" id="UP000709295">
    <property type="component" value="Unassembled WGS sequence"/>
</dbReference>
<proteinExistence type="predicted"/>
<dbReference type="Pfam" id="PF00595">
    <property type="entry name" value="PDZ"/>
    <property type="match status" value="1"/>
</dbReference>
<dbReference type="PROSITE" id="PS50106">
    <property type="entry name" value="PDZ"/>
    <property type="match status" value="1"/>
</dbReference>
<dbReference type="EMBL" id="JAENGY010001013">
    <property type="protein sequence ID" value="KAG6953574.1"/>
    <property type="molecule type" value="Genomic_DNA"/>
</dbReference>
<dbReference type="InterPro" id="IPR001478">
    <property type="entry name" value="PDZ"/>
</dbReference>
<dbReference type="Pfam" id="PF00169">
    <property type="entry name" value="PH"/>
    <property type="match status" value="2"/>
</dbReference>
<evidence type="ECO:0000313" key="5">
    <source>
        <dbReference type="EMBL" id="KAG6953574.1"/>
    </source>
</evidence>
<dbReference type="CDD" id="cd00821">
    <property type="entry name" value="PH"/>
    <property type="match status" value="1"/>
</dbReference>
<evidence type="ECO:0000313" key="6">
    <source>
        <dbReference type="Proteomes" id="UP000709295"/>
    </source>
</evidence>
<evidence type="ECO:0008006" key="7">
    <source>
        <dbReference type="Google" id="ProtNLM"/>
    </source>
</evidence>
<dbReference type="Pfam" id="PF02204">
    <property type="entry name" value="VPS9"/>
    <property type="match status" value="1"/>
</dbReference>
<name>A0A8J5J2D1_9STRA</name>
<dbReference type="FunFam" id="2.30.29.30:FF:000286">
    <property type="entry name" value="PH-protein kinase domain containing protein"/>
    <property type="match status" value="1"/>
</dbReference>
<evidence type="ECO:0000259" key="4">
    <source>
        <dbReference type="PROSITE" id="PS51205"/>
    </source>
</evidence>
<feature type="domain" description="PH" evidence="2">
    <location>
        <begin position="277"/>
        <end position="368"/>
    </location>
</feature>
<dbReference type="PROSITE" id="PS50003">
    <property type="entry name" value="PH_DOMAIN"/>
    <property type="match status" value="2"/>
</dbReference>
<gene>
    <name evidence="5" type="ORF">JG688_00012755</name>
</gene>
<feature type="domain" description="VPS9" evidence="4">
    <location>
        <begin position="682"/>
        <end position="821"/>
    </location>
</feature>
<dbReference type="InterPro" id="IPR003123">
    <property type="entry name" value="VPS9"/>
</dbReference>
<comment type="caution">
    <text evidence="5">The sequence shown here is derived from an EMBL/GenBank/DDBJ whole genome shotgun (WGS) entry which is preliminary data.</text>
</comment>
<dbReference type="AlphaFoldDB" id="A0A8J5J2D1"/>
<keyword evidence="6" id="KW-1185">Reference proteome</keyword>
<feature type="compositionally biased region" description="Acidic residues" evidence="1">
    <location>
        <begin position="96"/>
        <end position="105"/>
    </location>
</feature>
<dbReference type="SMART" id="SM00228">
    <property type="entry name" value="PDZ"/>
    <property type="match status" value="1"/>
</dbReference>
<reference evidence="5" key="1">
    <citation type="submission" date="2021-01" db="EMBL/GenBank/DDBJ databases">
        <title>Phytophthora aleatoria, a newly-described species from Pinus radiata is distinct from Phytophthora cactorum isolates based on comparative genomics.</title>
        <authorList>
            <person name="Mcdougal R."/>
            <person name="Panda P."/>
            <person name="Williams N."/>
            <person name="Studholme D.J."/>
        </authorList>
    </citation>
    <scope>NUCLEOTIDE SEQUENCE</scope>
    <source>
        <strain evidence="5">NZFS 4037</strain>
    </source>
</reference>
<evidence type="ECO:0000256" key="1">
    <source>
        <dbReference type="SAM" id="MobiDB-lite"/>
    </source>
</evidence>
<evidence type="ECO:0000259" key="2">
    <source>
        <dbReference type="PROSITE" id="PS50003"/>
    </source>
</evidence>
<feature type="domain" description="PDZ" evidence="3">
    <location>
        <begin position="818"/>
        <end position="900"/>
    </location>
</feature>
<dbReference type="InterPro" id="IPR001849">
    <property type="entry name" value="PH_domain"/>
</dbReference>
<feature type="domain" description="PH" evidence="2">
    <location>
        <begin position="393"/>
        <end position="489"/>
    </location>
</feature>
<dbReference type="InterPro" id="IPR051707">
    <property type="entry name" value="PI-Interact_SigTrans_Reg"/>
</dbReference>
<evidence type="ECO:0000259" key="3">
    <source>
        <dbReference type="PROSITE" id="PS50106"/>
    </source>
</evidence>
<dbReference type="PANTHER" id="PTHR14336">
    <property type="entry name" value="TANDEM PH DOMAIN CONTAINING PROTEIN"/>
    <property type="match status" value="1"/>
</dbReference>
<accession>A0A8J5J2D1</accession>
<dbReference type="PROSITE" id="PS51205">
    <property type="entry name" value="VPS9"/>
    <property type="match status" value="1"/>
</dbReference>
<dbReference type="SMART" id="SM00167">
    <property type="entry name" value="VPS9"/>
    <property type="match status" value="1"/>
</dbReference>
<dbReference type="SMART" id="SM00233">
    <property type="entry name" value="PH"/>
    <property type="match status" value="2"/>
</dbReference>
<feature type="region of interest" description="Disordered" evidence="1">
    <location>
        <begin position="184"/>
        <end position="225"/>
    </location>
</feature>
<feature type="compositionally biased region" description="Acidic residues" evidence="1">
    <location>
        <begin position="113"/>
        <end position="124"/>
    </location>
</feature>
<feature type="region of interest" description="Disordered" evidence="1">
    <location>
        <begin position="21"/>
        <end position="160"/>
    </location>
</feature>
<sequence length="909" mass="100850">MAMRTRRRQSIEVFRLRLRETVNEGGDDEGGNGSARSLLSLPEQEAVTAPLPSPKDSERQTKLKHKPKQRQEDTGSRVKRTVIRKDTWPRGSVEINVDEDSDEEFVAGQEIKIDEDSEDEEDIDGREPSERRRPCLIASSSSGDDGSTRTMSCSLDAADSPSPLVEVNEVGAIESVAQLDESIDTAEPSELPEEPEIADFTGPVHPEPRDNPSPTAQPKDNIRESRRVVLVTRPSQRDIEMWTERATSTMVKSTGSSARPTPTSAQSRRWVLEYKPVVRHSGWLIKRGNGLRNFKRRLFCIVDNELIYHDTHDATEVRGRLDLTRKSTVQCMLHSGFKFAQGSYGMVLYALDNHDRDLWIRKLQEHNVQLLPEGAKTAKLMKQHSDNADKGGPVLFSGWLRKRGRMVKSTKRRWFELSNTTLSYFAHPQGGSRKGSIDISHARVSPVDTLKTGERHSFQICTPSRNLSLHADSQEERSLWLAALASVGEGSTNATQAGTPAKPDSNDFAMPTSASEIGRMCKCGALNEGGAAVDGVCRRCMSSFISNTEDAMMDVAREVQLLLASPYSPEGCTSAAFLKEHTGRPVSNATVREFMTGLSDYLIHTRLKELQLLAGVAQPDSSSDSDFDDDAVKGANPARPQDALVVSEITNNIQTIVHEQIEERVFFPLYRAILTNVRAQTREDAKVLKGKIEILRSKSQAFFGIGPDSESSSKWISACAKLREVDKVSLPYMKRAQLLAACKEIYAVFHSEHPTQPPMSADAFIPAFIYVLIHSHLRDPVALKEMITFFDSGSQGEIAYFVTCLEIALEYIRSLLTACTVVLSSKRKLGIEFSKHSEADVVVVHRLVPGEQAQQSGAINVGDVLVAVNGLPVYEMELAEVVKLWRGVDGEAEFCFLPMGEYLRKYGTS</sequence>
<organism evidence="5 6">
    <name type="scientific">Phytophthora aleatoria</name>
    <dbReference type="NCBI Taxonomy" id="2496075"/>
    <lineage>
        <taxon>Eukaryota</taxon>
        <taxon>Sar</taxon>
        <taxon>Stramenopiles</taxon>
        <taxon>Oomycota</taxon>
        <taxon>Peronosporomycetes</taxon>
        <taxon>Peronosporales</taxon>
        <taxon>Peronosporaceae</taxon>
        <taxon>Phytophthora</taxon>
    </lineage>
</organism>
<protein>
    <recommendedName>
        <fullName evidence="7">VPS9 domain-containing protein</fullName>
    </recommendedName>
</protein>